<dbReference type="Proteomes" id="UP000057158">
    <property type="component" value="Chromosome"/>
</dbReference>
<feature type="signal peptide" evidence="1">
    <location>
        <begin position="1"/>
        <end position="24"/>
    </location>
</feature>
<reference evidence="2 3" key="1">
    <citation type="submission" date="2015-07" db="EMBL/GenBank/DDBJ databases">
        <title>Isolation and Genomic Characterization of a Novel Halophilic Metal-Reducing Deltaproteobacterium from the Deep Subsurface.</title>
        <authorList>
            <person name="Badalamenti J.P."/>
            <person name="Summers Z.M."/>
            <person name="Gralnick J.A."/>
            <person name="Bond D.R."/>
        </authorList>
    </citation>
    <scope>NUCLEOTIDE SEQUENCE [LARGE SCALE GENOMIC DNA]</scope>
    <source>
        <strain evidence="2 3">WTL</strain>
    </source>
</reference>
<dbReference type="EMBL" id="CP010802">
    <property type="protein sequence ID" value="ALC18224.1"/>
    <property type="molecule type" value="Genomic_DNA"/>
</dbReference>
<keyword evidence="3" id="KW-1185">Reference proteome</keyword>
<dbReference type="PROSITE" id="PS51257">
    <property type="entry name" value="PROKAR_LIPOPROTEIN"/>
    <property type="match status" value="1"/>
</dbReference>
<proteinExistence type="predicted"/>
<dbReference type="SUPFAM" id="SSF48452">
    <property type="entry name" value="TPR-like"/>
    <property type="match status" value="1"/>
</dbReference>
<gene>
    <name evidence="2" type="ORF">DSOUD_3510</name>
</gene>
<sequence>MKRLPRFCLRAALLLPVLSSCTYAPPGTALFGPKAAAVSERQGIDRNLRKGAYPEALALIDGERRRGASKSLVAKDYLAAVAGSLKSAAAAQAEDDYRGAGLLYRAILDYYPANLPLDQELKTSRHSIELNLRFCSDRLMEQGLHAYRRGDLDGAIGAWSQLLDFDPGHEPAGNALATAVRQRDALRTLEKVSRP</sequence>
<evidence type="ECO:0000313" key="2">
    <source>
        <dbReference type="EMBL" id="ALC18224.1"/>
    </source>
</evidence>
<dbReference type="OrthoDB" id="5406012at2"/>
<evidence type="ECO:0000256" key="1">
    <source>
        <dbReference type="SAM" id="SignalP"/>
    </source>
</evidence>
<accession>A0A0M5IWM8</accession>
<evidence type="ECO:0008006" key="4">
    <source>
        <dbReference type="Google" id="ProtNLM"/>
    </source>
</evidence>
<dbReference type="InterPro" id="IPR011990">
    <property type="entry name" value="TPR-like_helical_dom_sf"/>
</dbReference>
<evidence type="ECO:0000313" key="3">
    <source>
        <dbReference type="Proteomes" id="UP000057158"/>
    </source>
</evidence>
<name>A0A0M5IWM8_9BACT</name>
<dbReference type="KEGG" id="des:DSOUD_3510"/>
<dbReference type="PATRIC" id="fig|1603606.3.peg.3783"/>
<dbReference type="RefSeq" id="WP_053552156.1">
    <property type="nucleotide sequence ID" value="NZ_CP010802.1"/>
</dbReference>
<protein>
    <recommendedName>
        <fullName evidence="4">Tetratricopeptide repeat protein</fullName>
    </recommendedName>
</protein>
<feature type="chain" id="PRO_5005803314" description="Tetratricopeptide repeat protein" evidence="1">
    <location>
        <begin position="25"/>
        <end position="195"/>
    </location>
</feature>
<dbReference type="AlphaFoldDB" id="A0A0M5IWM8"/>
<organism evidence="2 3">
    <name type="scientific">Desulfuromonas soudanensis</name>
    <dbReference type="NCBI Taxonomy" id="1603606"/>
    <lineage>
        <taxon>Bacteria</taxon>
        <taxon>Pseudomonadati</taxon>
        <taxon>Thermodesulfobacteriota</taxon>
        <taxon>Desulfuromonadia</taxon>
        <taxon>Desulfuromonadales</taxon>
        <taxon>Desulfuromonadaceae</taxon>
        <taxon>Desulfuromonas</taxon>
    </lineage>
</organism>
<keyword evidence="1" id="KW-0732">Signal</keyword>